<accession>A0A0M3IGC7</accession>
<dbReference type="Gene3D" id="3.40.50.300">
    <property type="entry name" value="P-loop containing nucleotide triphosphate hydrolases"/>
    <property type="match status" value="1"/>
</dbReference>
<evidence type="ECO:0000313" key="2">
    <source>
        <dbReference type="WBParaSite" id="ALUE_0001734001-mRNA-1"/>
    </source>
</evidence>
<proteinExistence type="predicted"/>
<sequence length="116" mass="13354">MAIRKAQGAMLFYSAFSPASFKQISDLISDFNYRKSRNKVPVFLICIEDEIVDDCCETSSVGQSSSEWYESETPHMLTTEVLWKTRPSMERIRACHEEGKLSRSKVGVYCIEMLKR</sequence>
<keyword evidence="1" id="KW-1185">Reference proteome</keyword>
<dbReference type="Proteomes" id="UP000036681">
    <property type="component" value="Unplaced"/>
</dbReference>
<organism evidence="1 2">
    <name type="scientific">Ascaris lumbricoides</name>
    <name type="common">Giant roundworm</name>
    <dbReference type="NCBI Taxonomy" id="6252"/>
    <lineage>
        <taxon>Eukaryota</taxon>
        <taxon>Metazoa</taxon>
        <taxon>Ecdysozoa</taxon>
        <taxon>Nematoda</taxon>
        <taxon>Chromadorea</taxon>
        <taxon>Rhabditida</taxon>
        <taxon>Spirurina</taxon>
        <taxon>Ascaridomorpha</taxon>
        <taxon>Ascaridoidea</taxon>
        <taxon>Ascarididae</taxon>
        <taxon>Ascaris</taxon>
    </lineage>
</organism>
<evidence type="ECO:0000313" key="1">
    <source>
        <dbReference type="Proteomes" id="UP000036681"/>
    </source>
</evidence>
<reference evidence="2" key="1">
    <citation type="submission" date="2017-02" db="UniProtKB">
        <authorList>
            <consortium name="WormBaseParasite"/>
        </authorList>
    </citation>
    <scope>IDENTIFICATION</scope>
</reference>
<dbReference type="AlphaFoldDB" id="A0A0M3IGC7"/>
<name>A0A0M3IGC7_ASCLU</name>
<protein>
    <submittedName>
        <fullName evidence="2">TIR domain-containing protein</fullName>
    </submittedName>
</protein>
<dbReference type="InterPro" id="IPR027417">
    <property type="entry name" value="P-loop_NTPase"/>
</dbReference>
<dbReference type="WBParaSite" id="ALUE_0001734001-mRNA-1">
    <property type="protein sequence ID" value="ALUE_0001734001-mRNA-1"/>
    <property type="gene ID" value="ALUE_0001734001"/>
</dbReference>